<evidence type="ECO:0000256" key="1">
    <source>
        <dbReference type="SAM" id="MobiDB-lite"/>
    </source>
</evidence>
<feature type="compositionally biased region" description="Pro residues" evidence="1">
    <location>
        <begin position="48"/>
        <end position="59"/>
    </location>
</feature>
<evidence type="ECO:0000313" key="3">
    <source>
        <dbReference type="Proteomes" id="UP001196870"/>
    </source>
</evidence>
<dbReference type="EMBL" id="JAAGBB010000012">
    <property type="protein sequence ID" value="MBR0665102.1"/>
    <property type="molecule type" value="Genomic_DNA"/>
</dbReference>
<sequence length="151" mass="15254">MMAPSRLLSVLLLAACQVGGEGPVDAIPAAAEASPAHRDPAPLAAAPARPPPSPAPPAPRAARNAPPDTAAGLLGADADAVIGLFGTPLLRRSEGNAEIWLYAGPECHLDIVFYPGEDGGVPRVAHAGARAEGAAPRREAECLAGIARRRA</sequence>
<dbReference type="RefSeq" id="WP_211852762.1">
    <property type="nucleotide sequence ID" value="NZ_JAAGBB010000012.1"/>
</dbReference>
<gene>
    <name evidence="2" type="ORF">GXW71_12125</name>
</gene>
<evidence type="ECO:0000313" key="2">
    <source>
        <dbReference type="EMBL" id="MBR0665102.1"/>
    </source>
</evidence>
<name>A0ABS5EXR9_9PROT</name>
<dbReference type="Proteomes" id="UP001196870">
    <property type="component" value="Unassembled WGS sequence"/>
</dbReference>
<reference evidence="3" key="1">
    <citation type="journal article" date="2021" name="Syst. Appl. Microbiol.">
        <title>Roseomonas hellenica sp. nov., isolated from roots of wild-growing Alkanna tinctoria.</title>
        <authorList>
            <person name="Rat A."/>
            <person name="Naranjo H.D."/>
            <person name="Lebbe L."/>
            <person name="Cnockaert M."/>
            <person name="Krigas N."/>
            <person name="Grigoriadou K."/>
            <person name="Maloupa E."/>
            <person name="Willems A."/>
        </authorList>
    </citation>
    <scope>NUCLEOTIDE SEQUENCE [LARGE SCALE GENOMIC DNA]</scope>
    <source>
        <strain evidence="3">LMG 31523</strain>
    </source>
</reference>
<accession>A0ABS5EXR9</accession>
<feature type="compositionally biased region" description="Low complexity" evidence="1">
    <location>
        <begin position="60"/>
        <end position="72"/>
    </location>
</feature>
<organism evidence="2 3">
    <name type="scientific">Plastoroseomonas hellenica</name>
    <dbReference type="NCBI Taxonomy" id="2687306"/>
    <lineage>
        <taxon>Bacteria</taxon>
        <taxon>Pseudomonadati</taxon>
        <taxon>Pseudomonadota</taxon>
        <taxon>Alphaproteobacteria</taxon>
        <taxon>Acetobacterales</taxon>
        <taxon>Acetobacteraceae</taxon>
        <taxon>Plastoroseomonas</taxon>
    </lineage>
</organism>
<feature type="region of interest" description="Disordered" evidence="1">
    <location>
        <begin position="31"/>
        <end position="72"/>
    </location>
</feature>
<comment type="caution">
    <text evidence="2">The sequence shown here is derived from an EMBL/GenBank/DDBJ whole genome shotgun (WGS) entry which is preliminary data.</text>
</comment>
<protein>
    <submittedName>
        <fullName evidence="2">Uncharacterized protein</fullName>
    </submittedName>
</protein>
<keyword evidence="3" id="KW-1185">Reference proteome</keyword>
<proteinExistence type="predicted"/>